<dbReference type="InterPro" id="IPR019095">
    <property type="entry name" value="Mediator_Med18"/>
</dbReference>
<name>A0ABR2XAA9_9PEZI</name>
<gene>
    <name evidence="1" type="primary">MED18</name>
    <name evidence="2" type="ORF">SCAR479_12679</name>
</gene>
<reference evidence="2 3" key="1">
    <citation type="submission" date="2024-02" db="EMBL/GenBank/DDBJ databases">
        <title>First draft genome assembly of two strains of Seiridium cardinale.</title>
        <authorList>
            <person name="Emiliani G."/>
            <person name="Scali E."/>
        </authorList>
    </citation>
    <scope>NUCLEOTIDE SEQUENCE [LARGE SCALE GENOMIC DNA]</scope>
    <source>
        <strain evidence="2 3">BM-138-000479</strain>
    </source>
</reference>
<comment type="function">
    <text evidence="1">Component of the Mediator complex, a coactivator involved in the regulated transcription of nearly all RNA polymerase II-dependent genes. Mediator functions as a bridge to convey information from gene-specific regulatory proteins to the basal RNA polymerase II transcription machinery. Mediator is recruited to promoters by direct interactions with regulatory proteins and serves as a scaffold for the assembly of a functional preinitiation complex with RNA polymerase II and the general transcription factors.</text>
</comment>
<comment type="subunit">
    <text evidence="1">Component of the Mediator complex.</text>
</comment>
<evidence type="ECO:0000313" key="2">
    <source>
        <dbReference type="EMBL" id="KAK9770694.1"/>
    </source>
</evidence>
<evidence type="ECO:0000256" key="1">
    <source>
        <dbReference type="RuleBase" id="RU364150"/>
    </source>
</evidence>
<dbReference type="EMBL" id="JARVKM010000088">
    <property type="protein sequence ID" value="KAK9770694.1"/>
    <property type="molecule type" value="Genomic_DNA"/>
</dbReference>
<protein>
    <recommendedName>
        <fullName evidence="1">Mediator of RNA polymerase II transcription subunit 18</fullName>
    </recommendedName>
    <alternativeName>
        <fullName evidence="1">Mediator complex subunit 18</fullName>
    </alternativeName>
</protein>
<evidence type="ECO:0000313" key="3">
    <source>
        <dbReference type="Proteomes" id="UP001465668"/>
    </source>
</evidence>
<comment type="subcellular location">
    <subcellularLocation>
        <location evidence="1">Nucleus</location>
    </subcellularLocation>
</comment>
<keyword evidence="3" id="KW-1185">Reference proteome</keyword>
<comment type="similarity">
    <text evidence="1">Belongs to the Mediator complex subunit 18 family.</text>
</comment>
<keyword evidence="1" id="KW-0010">Activator</keyword>
<comment type="caution">
    <text evidence="2">The sequence shown here is derived from an EMBL/GenBank/DDBJ whole genome shotgun (WGS) entry which is preliminary data.</text>
</comment>
<keyword evidence="1" id="KW-0804">Transcription</keyword>
<organism evidence="2 3">
    <name type="scientific">Seiridium cardinale</name>
    <dbReference type="NCBI Taxonomy" id="138064"/>
    <lineage>
        <taxon>Eukaryota</taxon>
        <taxon>Fungi</taxon>
        <taxon>Dikarya</taxon>
        <taxon>Ascomycota</taxon>
        <taxon>Pezizomycotina</taxon>
        <taxon>Sordariomycetes</taxon>
        <taxon>Xylariomycetidae</taxon>
        <taxon>Amphisphaeriales</taxon>
        <taxon>Sporocadaceae</taxon>
        <taxon>Seiridium</taxon>
    </lineage>
</organism>
<sequence length="282" mass="32127">MHELFLTSTIKNSDLEKACAVLQGLSWMSARHNVYRVTYYAGQPKPKGLPNLKSIPASRHGASWNELHRELTRLSYVFHLVHEVLPDKDFGTGNALDLNGMAGTLHWTGFPDPPREKGQLTTHRKKIDIPDQKQLLVTMASNGQAYAHTITFFLLKSKPIKADRIRSYKTELIQETYTFIRDNIEFVLSRNYYLPPVSEGSGPSSNLPAWSDLKPVDPARKWMFQVKRDVIEDSQPEKMKQAQKDLLEVKAELEAIFSFVPIDRRVLDTRITPPPTIPGQHP</sequence>
<proteinExistence type="inferred from homology"/>
<dbReference type="Gene3D" id="2.40.320.10">
    <property type="entry name" value="Hypothetical Protein Pfu-838710-001"/>
    <property type="match status" value="2"/>
</dbReference>
<dbReference type="Proteomes" id="UP001465668">
    <property type="component" value="Unassembled WGS sequence"/>
</dbReference>
<keyword evidence="1" id="KW-0539">Nucleus</keyword>
<dbReference type="Pfam" id="PF09637">
    <property type="entry name" value="Med18"/>
    <property type="match status" value="2"/>
</dbReference>
<accession>A0ABR2XAA9</accession>
<keyword evidence="1" id="KW-0805">Transcription regulation</keyword>